<dbReference type="Gene3D" id="3.40.50.300">
    <property type="entry name" value="P-loop containing nucleotide triphosphate hydrolases"/>
    <property type="match status" value="1"/>
</dbReference>
<dbReference type="GO" id="GO:0004765">
    <property type="term" value="F:shikimate kinase activity"/>
    <property type="evidence" value="ECO:0007669"/>
    <property type="project" value="UniProtKB-UniRule"/>
</dbReference>
<keyword evidence="7 11" id="KW-0418">Kinase</keyword>
<keyword evidence="9 11" id="KW-0057">Aromatic amino acid biosynthesis</keyword>
<dbReference type="InterPro" id="IPR000623">
    <property type="entry name" value="Shikimate_kinase/TSH1"/>
</dbReference>
<dbReference type="InterPro" id="IPR027417">
    <property type="entry name" value="P-loop_NTPase"/>
</dbReference>
<dbReference type="EC" id="2.7.1.71" evidence="3 11"/>
<feature type="binding site" evidence="11">
    <location>
        <position position="121"/>
    </location>
    <ligand>
        <name>ATP</name>
        <dbReference type="ChEBI" id="CHEBI:30616"/>
    </ligand>
</feature>
<comment type="function">
    <text evidence="11">Catalyzes the specific phosphorylation of the 3-hydroxyl group of shikimic acid using ATP as a cosubstrate.</text>
</comment>
<keyword evidence="11" id="KW-0460">Magnesium</keyword>
<dbReference type="SUPFAM" id="SSF52540">
    <property type="entry name" value="P-loop containing nucleoside triphosphate hydrolases"/>
    <property type="match status" value="1"/>
</dbReference>
<feature type="binding site" evidence="11">
    <location>
        <position position="79"/>
    </location>
    <ligand>
        <name>substrate</name>
    </ligand>
</feature>
<dbReference type="AlphaFoldDB" id="A0A7C4NTT0"/>
<name>A0A7C4NTT0_9BACT</name>
<comment type="similarity">
    <text evidence="2 11">Belongs to the shikimate kinase family.</text>
</comment>
<sequence>MDKIILIGFRCVGKTTIGKKLAEVLEWKFLDLDEEIQKKLGKTIKEIVKEKGWGYFRKIEKEEMKKLRELKEIVIALGGGSVLHQEEMENLLENSLVVWLHSSPEVIIKRIKEDEKTSFQRPSLKNLDLEKEIFEVLKERIPLYEKFHNFRIDTDNLNIESAVKEILEKLSQKGKR</sequence>
<dbReference type="PRINTS" id="PR01100">
    <property type="entry name" value="SHIKIMTKNASE"/>
</dbReference>
<evidence type="ECO:0000256" key="7">
    <source>
        <dbReference type="ARBA" id="ARBA00022777"/>
    </source>
</evidence>
<dbReference type="GO" id="GO:0009073">
    <property type="term" value="P:aromatic amino acid family biosynthetic process"/>
    <property type="evidence" value="ECO:0007669"/>
    <property type="project" value="UniProtKB-KW"/>
</dbReference>
<dbReference type="CDD" id="cd00464">
    <property type="entry name" value="SK"/>
    <property type="match status" value="1"/>
</dbReference>
<evidence type="ECO:0000256" key="11">
    <source>
        <dbReference type="HAMAP-Rule" id="MF_00109"/>
    </source>
</evidence>
<dbReference type="GO" id="GO:0009423">
    <property type="term" value="P:chorismate biosynthetic process"/>
    <property type="evidence" value="ECO:0007669"/>
    <property type="project" value="UniProtKB-UniRule"/>
</dbReference>
<protein>
    <recommendedName>
        <fullName evidence="3 11">Shikimate kinase</fullName>
        <shortName evidence="11">SK</shortName>
        <ecNumber evidence="3 11">2.7.1.71</ecNumber>
    </recommendedName>
</protein>
<dbReference type="GO" id="GO:0000287">
    <property type="term" value="F:magnesium ion binding"/>
    <property type="evidence" value="ECO:0007669"/>
    <property type="project" value="UniProtKB-UniRule"/>
</dbReference>
<dbReference type="GO" id="GO:0005829">
    <property type="term" value="C:cytosol"/>
    <property type="evidence" value="ECO:0007669"/>
    <property type="project" value="TreeGrafter"/>
</dbReference>
<dbReference type="PANTHER" id="PTHR21087">
    <property type="entry name" value="SHIKIMATE KINASE"/>
    <property type="match status" value="1"/>
</dbReference>
<keyword evidence="8 11" id="KW-0067">ATP-binding</keyword>
<evidence type="ECO:0000256" key="9">
    <source>
        <dbReference type="ARBA" id="ARBA00023141"/>
    </source>
</evidence>
<dbReference type="EMBL" id="DSZN01000144">
    <property type="protein sequence ID" value="HGQ86464.1"/>
    <property type="molecule type" value="Genomic_DNA"/>
</dbReference>
<keyword evidence="11" id="KW-0479">Metal-binding</keyword>
<dbReference type="InterPro" id="IPR023000">
    <property type="entry name" value="Shikimate_kinase_CS"/>
</dbReference>
<comment type="catalytic activity">
    <reaction evidence="10 11">
        <text>shikimate + ATP = 3-phosphoshikimate + ADP + H(+)</text>
        <dbReference type="Rhea" id="RHEA:13121"/>
        <dbReference type="ChEBI" id="CHEBI:15378"/>
        <dbReference type="ChEBI" id="CHEBI:30616"/>
        <dbReference type="ChEBI" id="CHEBI:36208"/>
        <dbReference type="ChEBI" id="CHEBI:145989"/>
        <dbReference type="ChEBI" id="CHEBI:456216"/>
        <dbReference type="EC" id="2.7.1.71"/>
    </reaction>
</comment>
<dbReference type="GO" id="GO:0008652">
    <property type="term" value="P:amino acid biosynthetic process"/>
    <property type="evidence" value="ECO:0007669"/>
    <property type="project" value="UniProtKB-KW"/>
</dbReference>
<keyword evidence="6 11" id="KW-0547">Nucleotide-binding</keyword>
<evidence type="ECO:0000313" key="12">
    <source>
        <dbReference type="EMBL" id="HGQ86464.1"/>
    </source>
</evidence>
<dbReference type="GO" id="GO:0005524">
    <property type="term" value="F:ATP binding"/>
    <property type="evidence" value="ECO:0007669"/>
    <property type="project" value="UniProtKB-UniRule"/>
</dbReference>
<dbReference type="Pfam" id="PF01202">
    <property type="entry name" value="SKI"/>
    <property type="match status" value="1"/>
</dbReference>
<evidence type="ECO:0000256" key="10">
    <source>
        <dbReference type="ARBA" id="ARBA00048567"/>
    </source>
</evidence>
<evidence type="ECO:0000256" key="3">
    <source>
        <dbReference type="ARBA" id="ARBA00012154"/>
    </source>
</evidence>
<comment type="cofactor">
    <cofactor evidence="11">
        <name>Mg(2+)</name>
        <dbReference type="ChEBI" id="CHEBI:18420"/>
    </cofactor>
    <text evidence="11">Binds 1 Mg(2+) ion per subunit.</text>
</comment>
<accession>A0A7C4NTT0</accession>
<feature type="binding site" evidence="11">
    <location>
        <position position="140"/>
    </location>
    <ligand>
        <name>substrate</name>
    </ligand>
</feature>
<evidence type="ECO:0000256" key="8">
    <source>
        <dbReference type="ARBA" id="ARBA00022840"/>
    </source>
</evidence>
<keyword evidence="11" id="KW-0963">Cytoplasm</keyword>
<gene>
    <name evidence="11" type="primary">aroK</name>
    <name evidence="12" type="ORF">ENT66_09465</name>
</gene>
<feature type="binding site" evidence="11">
    <location>
        <position position="57"/>
    </location>
    <ligand>
        <name>substrate</name>
    </ligand>
</feature>
<feature type="binding site" evidence="11">
    <location>
        <position position="33"/>
    </location>
    <ligand>
        <name>substrate</name>
    </ligand>
</feature>
<evidence type="ECO:0000256" key="4">
    <source>
        <dbReference type="ARBA" id="ARBA00022605"/>
    </source>
</evidence>
<proteinExistence type="inferred from homology"/>
<comment type="subunit">
    <text evidence="11">Monomer.</text>
</comment>
<dbReference type="HAMAP" id="MF_00109">
    <property type="entry name" value="Shikimate_kinase"/>
    <property type="match status" value="1"/>
</dbReference>
<dbReference type="UniPathway" id="UPA00053">
    <property type="reaction ID" value="UER00088"/>
</dbReference>
<comment type="caution">
    <text evidence="12">The sequence shown here is derived from an EMBL/GenBank/DDBJ whole genome shotgun (WGS) entry which is preliminary data.</text>
</comment>
<reference evidence="12" key="1">
    <citation type="journal article" date="2020" name="mSystems">
        <title>Genome- and Community-Level Interaction Insights into Carbon Utilization and Element Cycling Functions of Hydrothermarchaeota in Hydrothermal Sediment.</title>
        <authorList>
            <person name="Zhou Z."/>
            <person name="Liu Y."/>
            <person name="Xu W."/>
            <person name="Pan J."/>
            <person name="Luo Z.H."/>
            <person name="Li M."/>
        </authorList>
    </citation>
    <scope>NUCLEOTIDE SEQUENCE [LARGE SCALE GENOMIC DNA]</scope>
    <source>
        <strain evidence="12">SpSt-6</strain>
    </source>
</reference>
<keyword evidence="5 11" id="KW-0808">Transferase</keyword>
<evidence type="ECO:0000256" key="5">
    <source>
        <dbReference type="ARBA" id="ARBA00022679"/>
    </source>
</evidence>
<comment type="subcellular location">
    <subcellularLocation>
        <location evidence="11">Cytoplasm</location>
    </subcellularLocation>
</comment>
<evidence type="ECO:0000256" key="1">
    <source>
        <dbReference type="ARBA" id="ARBA00004842"/>
    </source>
</evidence>
<evidence type="ECO:0000256" key="6">
    <source>
        <dbReference type="ARBA" id="ARBA00022741"/>
    </source>
</evidence>
<dbReference type="PANTHER" id="PTHR21087:SF16">
    <property type="entry name" value="SHIKIMATE KINASE 1, CHLOROPLASTIC"/>
    <property type="match status" value="1"/>
</dbReference>
<feature type="binding site" evidence="11">
    <location>
        <position position="15"/>
    </location>
    <ligand>
        <name>Mg(2+)</name>
        <dbReference type="ChEBI" id="CHEBI:18420"/>
    </ligand>
</feature>
<evidence type="ECO:0000256" key="2">
    <source>
        <dbReference type="ARBA" id="ARBA00006997"/>
    </source>
</evidence>
<dbReference type="InterPro" id="IPR031322">
    <property type="entry name" value="Shikimate/glucono_kinase"/>
</dbReference>
<feature type="binding site" evidence="11">
    <location>
        <begin position="11"/>
        <end position="16"/>
    </location>
    <ligand>
        <name>ATP</name>
        <dbReference type="ChEBI" id="CHEBI:30616"/>
    </ligand>
</feature>
<comment type="caution">
    <text evidence="11">Lacks conserved residue(s) required for the propagation of feature annotation.</text>
</comment>
<organism evidence="12">
    <name type="scientific">Thermodesulfobacterium geofontis</name>
    <dbReference type="NCBI Taxonomy" id="1295609"/>
    <lineage>
        <taxon>Bacteria</taxon>
        <taxon>Pseudomonadati</taxon>
        <taxon>Thermodesulfobacteriota</taxon>
        <taxon>Thermodesulfobacteria</taxon>
        <taxon>Thermodesulfobacteriales</taxon>
        <taxon>Thermodesulfobacteriaceae</taxon>
        <taxon>Thermodesulfobacterium</taxon>
    </lineage>
</organism>
<keyword evidence="4 11" id="KW-0028">Amino-acid biosynthesis</keyword>
<comment type="pathway">
    <text evidence="1 11">Metabolic intermediate biosynthesis; chorismate biosynthesis; chorismate from D-erythrose 4-phosphate and phosphoenolpyruvate: step 5/7.</text>
</comment>
<dbReference type="PROSITE" id="PS01128">
    <property type="entry name" value="SHIKIMATE_KINASE"/>
    <property type="match status" value="1"/>
</dbReference>